<evidence type="ECO:0000256" key="2">
    <source>
        <dbReference type="ARBA" id="ARBA00022771"/>
    </source>
</evidence>
<organism evidence="7 8">
    <name type="scientific">Turnera subulata</name>
    <dbReference type="NCBI Taxonomy" id="218843"/>
    <lineage>
        <taxon>Eukaryota</taxon>
        <taxon>Viridiplantae</taxon>
        <taxon>Streptophyta</taxon>
        <taxon>Embryophyta</taxon>
        <taxon>Tracheophyta</taxon>
        <taxon>Spermatophyta</taxon>
        <taxon>Magnoliopsida</taxon>
        <taxon>eudicotyledons</taxon>
        <taxon>Gunneridae</taxon>
        <taxon>Pentapetalae</taxon>
        <taxon>rosids</taxon>
        <taxon>fabids</taxon>
        <taxon>Malpighiales</taxon>
        <taxon>Passifloraceae</taxon>
        <taxon>Turnera</taxon>
    </lineage>
</organism>
<dbReference type="PROSITE" id="PS50865">
    <property type="entry name" value="ZF_MYND_2"/>
    <property type="match status" value="1"/>
</dbReference>
<dbReference type="SUPFAM" id="SSF82199">
    <property type="entry name" value="SET domain"/>
    <property type="match status" value="1"/>
</dbReference>
<dbReference type="Gene3D" id="2.170.270.10">
    <property type="entry name" value="SET domain"/>
    <property type="match status" value="1"/>
</dbReference>
<dbReference type="InterPro" id="IPR046341">
    <property type="entry name" value="SET_dom_sf"/>
</dbReference>
<comment type="caution">
    <text evidence="7">The sequence shown here is derived from an EMBL/GenBank/DDBJ whole genome shotgun (WGS) entry which is preliminary data.</text>
</comment>
<evidence type="ECO:0000259" key="5">
    <source>
        <dbReference type="PROSITE" id="PS50280"/>
    </source>
</evidence>
<keyword evidence="3" id="KW-0862">Zinc</keyword>
<evidence type="ECO:0000256" key="1">
    <source>
        <dbReference type="ARBA" id="ARBA00022723"/>
    </source>
</evidence>
<dbReference type="Gene3D" id="6.10.140.2220">
    <property type="match status" value="1"/>
</dbReference>
<accession>A0A9Q0GGN3</accession>
<evidence type="ECO:0008006" key="9">
    <source>
        <dbReference type="Google" id="ProtNLM"/>
    </source>
</evidence>
<feature type="domain" description="MYND-type" evidence="6">
    <location>
        <begin position="56"/>
        <end position="94"/>
    </location>
</feature>
<proteinExistence type="predicted"/>
<dbReference type="Pfam" id="PF01753">
    <property type="entry name" value="zf-MYND"/>
    <property type="match status" value="1"/>
</dbReference>
<dbReference type="InterPro" id="IPR011990">
    <property type="entry name" value="TPR-like_helical_dom_sf"/>
</dbReference>
<dbReference type="OrthoDB" id="265717at2759"/>
<sequence>MEELQNALSERGLLASNLPEKGRCLFTTRDFYPGEVIIRQEAYVCVPNNSSTVWRCDGCLGSGNLLKKCSACQAVWYCSTACQKLEWKLHRLECGALSRLEKDKRKSVTPSLRLIVRLYLRKKLEMDKIIPTTATDNYGLVEALVSRILLNYMKNIDEKQLLLYAQMANLVHLILQWPDHNIKQIAEDFSKLACNAHTICDSELRPIGTGLYPVVSIINHSCLPNAVLMFEGRAAVVRAMQHIPKGAEVSSGLESYVSFTLPTFNAKNHYSSSLRMDIRAFETLLMQRLGPRMHSGFIDNECLPKRKIEIEIQDCILIMKYSGLVSLCVKSNAILCHIYQVTIAYIETAGSTVTRQKALKEQYFFSCKCPRCIKMGQFEDIHESAILEGYRCKDDGCDGFLLRDSGMRLTKFIQNVILCLDCNTIPAANSSANNSDVFHSKGTRKKKVCVRLLGHTVGAIESLTKAVNILRITHGTSTPFMKELMMKLDEARAEASYKLSSREED</sequence>
<dbReference type="SMART" id="SM00317">
    <property type="entry name" value="SET"/>
    <property type="match status" value="1"/>
</dbReference>
<evidence type="ECO:0000256" key="3">
    <source>
        <dbReference type="ARBA" id="ARBA00022833"/>
    </source>
</evidence>
<feature type="domain" description="SET" evidence="5">
    <location>
        <begin position="2"/>
        <end position="254"/>
    </location>
</feature>
<dbReference type="InterPro" id="IPR001214">
    <property type="entry name" value="SET_dom"/>
</dbReference>
<dbReference type="EMBL" id="JAKUCV010000973">
    <property type="protein sequence ID" value="KAJ4848199.1"/>
    <property type="molecule type" value="Genomic_DNA"/>
</dbReference>
<keyword evidence="8" id="KW-1185">Reference proteome</keyword>
<evidence type="ECO:0000313" key="7">
    <source>
        <dbReference type="EMBL" id="KAJ4848199.1"/>
    </source>
</evidence>
<dbReference type="PANTHER" id="PTHR12197">
    <property type="entry name" value="HISTONE-LYSINE N-METHYLTRANSFERASE SMYD"/>
    <property type="match status" value="1"/>
</dbReference>
<evidence type="ECO:0000259" key="6">
    <source>
        <dbReference type="PROSITE" id="PS50865"/>
    </source>
</evidence>
<protein>
    <recommendedName>
        <fullName evidence="9">MYND-type domain-containing protein</fullName>
    </recommendedName>
</protein>
<keyword evidence="1" id="KW-0479">Metal-binding</keyword>
<dbReference type="PROSITE" id="PS01360">
    <property type="entry name" value="ZF_MYND_1"/>
    <property type="match status" value="1"/>
</dbReference>
<dbReference type="AlphaFoldDB" id="A0A9Q0GGN3"/>
<dbReference type="Proteomes" id="UP001141552">
    <property type="component" value="Unassembled WGS sequence"/>
</dbReference>
<dbReference type="GO" id="GO:0008270">
    <property type="term" value="F:zinc ion binding"/>
    <property type="evidence" value="ECO:0007669"/>
    <property type="project" value="UniProtKB-KW"/>
</dbReference>
<gene>
    <name evidence="7" type="ORF">Tsubulata_005360</name>
</gene>
<dbReference type="GO" id="GO:0005634">
    <property type="term" value="C:nucleus"/>
    <property type="evidence" value="ECO:0007669"/>
    <property type="project" value="TreeGrafter"/>
</dbReference>
<reference evidence="7" key="2">
    <citation type="journal article" date="2023" name="Plants (Basel)">
        <title>Annotation of the Turnera subulata (Passifloraceae) Draft Genome Reveals the S-Locus Evolved after the Divergence of Turneroideae from Passifloroideae in a Stepwise Manner.</title>
        <authorList>
            <person name="Henning P.M."/>
            <person name="Roalson E.H."/>
            <person name="Mir W."/>
            <person name="McCubbin A.G."/>
            <person name="Shore J.S."/>
        </authorList>
    </citation>
    <scope>NUCLEOTIDE SEQUENCE</scope>
    <source>
        <strain evidence="7">F60SS</strain>
    </source>
</reference>
<dbReference type="Pfam" id="PF00856">
    <property type="entry name" value="SET"/>
    <property type="match status" value="1"/>
</dbReference>
<keyword evidence="2 4" id="KW-0863">Zinc-finger</keyword>
<evidence type="ECO:0000256" key="4">
    <source>
        <dbReference type="PROSITE-ProRule" id="PRU00134"/>
    </source>
</evidence>
<dbReference type="PANTHER" id="PTHR12197:SF251">
    <property type="entry name" value="EG:BACR7C10.4 PROTEIN"/>
    <property type="match status" value="1"/>
</dbReference>
<dbReference type="Gene3D" id="1.25.40.10">
    <property type="entry name" value="Tetratricopeptide repeat domain"/>
    <property type="match status" value="2"/>
</dbReference>
<dbReference type="InterPro" id="IPR050869">
    <property type="entry name" value="H3K4_H4K5_MeTrfase"/>
</dbReference>
<dbReference type="InterPro" id="IPR002893">
    <property type="entry name" value="Znf_MYND"/>
</dbReference>
<dbReference type="Gene3D" id="1.10.220.160">
    <property type="match status" value="1"/>
</dbReference>
<name>A0A9Q0GGN3_9ROSI</name>
<reference evidence="7" key="1">
    <citation type="submission" date="2022-02" db="EMBL/GenBank/DDBJ databases">
        <authorList>
            <person name="Henning P.M."/>
            <person name="McCubbin A.G."/>
            <person name="Shore J.S."/>
        </authorList>
    </citation>
    <scope>NUCLEOTIDE SEQUENCE</scope>
    <source>
        <strain evidence="7">F60SS</strain>
        <tissue evidence="7">Leaves</tissue>
    </source>
</reference>
<dbReference type="PROSITE" id="PS50280">
    <property type="entry name" value="SET"/>
    <property type="match status" value="1"/>
</dbReference>
<evidence type="ECO:0000313" key="8">
    <source>
        <dbReference type="Proteomes" id="UP001141552"/>
    </source>
</evidence>